<proteinExistence type="predicted"/>
<dbReference type="CDD" id="cd01647">
    <property type="entry name" value="RT_LTR"/>
    <property type="match status" value="1"/>
</dbReference>
<dbReference type="Proteomes" id="UP000774804">
    <property type="component" value="Unassembled WGS sequence"/>
</dbReference>
<dbReference type="Pfam" id="PF17919">
    <property type="entry name" value="RT_RNaseH_2"/>
    <property type="match status" value="1"/>
</dbReference>
<evidence type="ECO:0000256" key="2">
    <source>
        <dbReference type="SAM" id="MobiDB-lite"/>
    </source>
</evidence>
<dbReference type="InterPro" id="IPR041588">
    <property type="entry name" value="Integrase_H2C2"/>
</dbReference>
<name>A0A8T1CW33_9STRA</name>
<dbReference type="EMBL" id="RCMI01000147">
    <property type="protein sequence ID" value="KAG2930370.1"/>
    <property type="molecule type" value="Genomic_DNA"/>
</dbReference>
<dbReference type="Pfam" id="PF00078">
    <property type="entry name" value="RVT_1"/>
    <property type="match status" value="1"/>
</dbReference>
<evidence type="ECO:0008006" key="8">
    <source>
        <dbReference type="Google" id="ProtNLM"/>
    </source>
</evidence>
<feature type="region of interest" description="Disordered" evidence="2">
    <location>
        <begin position="1"/>
        <end position="23"/>
    </location>
</feature>
<evidence type="ECO:0000313" key="7">
    <source>
        <dbReference type="Proteomes" id="UP000774804"/>
    </source>
</evidence>
<dbReference type="Gene3D" id="1.10.340.70">
    <property type="match status" value="1"/>
</dbReference>
<sequence>MIECGFTSSAAESAPRPVRRRGRRTPLRPRILSACSTSIEPEVISALVGDSDDSVAHVREVEVARPPCDAASITQLPGLSWKHFLRDLKRGEIEQVCMIVPVADDTVAAVEVDAGALASDSRTPPKHAEPKTAREARYAAQSLPALEASGNPVAPLVREFIEIFPEKVPAVLPPDRGVRHEIDLTPGAKYCVSRQWLLPRDQTEAIDAFFESHRRAGHVRESVSPHSSSNFCVKKATGGWRIVHAFNKLNDATIPAQTPIPRKDMVLATMSGSSQYSAIDLMDGFYQILMREDDGLKNTLATFNRMVFNLLRPFRSFAPSYFDDILIHSRAEGGMTDVAVHLQHLRQVFQVMRDNQLYANLKKCIFCAPEIPVFGSYVSKNGDRKQLRQWLGLATYLHNYSKNFASTVRPLSQLLKADATWSWRPEHQAAFDTVKTCLSTAPVLVLPDHSKPFHVVCDASDFAIGCALMQLDDEGRERVVSYQSRQLKPAERNYPVHDKELLAMRYTLIKFRVYLLSEQTFARMARWLSLFSEYNFVVHYKPGKSNILADALSRRPDYDPRTQWGRRAVGDDEDDEECAVCLAEGVAAVEIAATSPLRDAIAAAYEHDAACSEMIKYLRAPSDSARRRLSPRGRSRVDRYAINRELLTYCVDRADTPRIVVPLNDDLRARIIHEFHDSPSAGHLGRKKTFATLSRDFY</sequence>
<evidence type="ECO:0000259" key="3">
    <source>
        <dbReference type="Pfam" id="PF00078"/>
    </source>
</evidence>
<dbReference type="CDD" id="cd09274">
    <property type="entry name" value="RNase_HI_RT_Ty3"/>
    <property type="match status" value="1"/>
</dbReference>
<dbReference type="InterPro" id="IPR000477">
    <property type="entry name" value="RT_dom"/>
</dbReference>
<dbReference type="AlphaFoldDB" id="A0A8T1CW33"/>
<dbReference type="FunFam" id="3.30.70.270:FF:000020">
    <property type="entry name" value="Transposon Tf2-6 polyprotein-like Protein"/>
    <property type="match status" value="1"/>
</dbReference>
<dbReference type="InterPro" id="IPR043502">
    <property type="entry name" value="DNA/RNA_pol_sf"/>
</dbReference>
<dbReference type="Gene3D" id="3.10.10.10">
    <property type="entry name" value="HIV Type 1 Reverse Transcriptase, subunit A, domain 1"/>
    <property type="match status" value="1"/>
</dbReference>
<dbReference type="SUPFAM" id="SSF56672">
    <property type="entry name" value="DNA/RNA polymerases"/>
    <property type="match status" value="1"/>
</dbReference>
<dbReference type="InterPro" id="IPR041577">
    <property type="entry name" value="RT_RNaseH_2"/>
</dbReference>
<feature type="compositionally biased region" description="Polar residues" evidence="2">
    <location>
        <begin position="1"/>
        <end position="11"/>
    </location>
</feature>
<evidence type="ECO:0000313" key="6">
    <source>
        <dbReference type="EMBL" id="KAG2930370.1"/>
    </source>
</evidence>
<dbReference type="PANTHER" id="PTHR37984:SF5">
    <property type="entry name" value="PROTEIN NYNRIN-LIKE"/>
    <property type="match status" value="1"/>
</dbReference>
<feature type="domain" description="Reverse transcriptase/retrotransposon-derived protein RNase H-like" evidence="4">
    <location>
        <begin position="423"/>
        <end position="519"/>
    </location>
</feature>
<evidence type="ECO:0000256" key="1">
    <source>
        <dbReference type="ARBA" id="ARBA00023268"/>
    </source>
</evidence>
<keyword evidence="1" id="KW-0511">Multifunctional enzyme</keyword>
<dbReference type="InterPro" id="IPR043128">
    <property type="entry name" value="Rev_trsase/Diguanyl_cyclase"/>
</dbReference>
<dbReference type="VEuPathDB" id="FungiDB:PC110_g6520"/>
<feature type="domain" description="Reverse transcriptase" evidence="3">
    <location>
        <begin position="295"/>
        <end position="374"/>
    </location>
</feature>
<comment type="caution">
    <text evidence="6">The sequence shown here is derived from an EMBL/GenBank/DDBJ whole genome shotgun (WGS) entry which is preliminary data.</text>
</comment>
<dbReference type="VEuPathDB" id="FungiDB:PC110_g13027"/>
<protein>
    <recommendedName>
        <fullName evidence="8">Reverse transcriptase domain-containing protein</fullName>
    </recommendedName>
</protein>
<dbReference type="Gene3D" id="3.30.70.270">
    <property type="match status" value="3"/>
</dbReference>
<dbReference type="VEuPathDB" id="FungiDB:PC110_g22004"/>
<organism evidence="6 7">
    <name type="scientific">Phytophthora cactorum</name>
    <dbReference type="NCBI Taxonomy" id="29920"/>
    <lineage>
        <taxon>Eukaryota</taxon>
        <taxon>Sar</taxon>
        <taxon>Stramenopiles</taxon>
        <taxon>Oomycota</taxon>
        <taxon>Peronosporomycetes</taxon>
        <taxon>Peronosporales</taxon>
        <taxon>Peronosporaceae</taxon>
        <taxon>Phytophthora</taxon>
    </lineage>
</organism>
<evidence type="ECO:0000259" key="5">
    <source>
        <dbReference type="Pfam" id="PF17921"/>
    </source>
</evidence>
<reference evidence="6" key="1">
    <citation type="submission" date="2018-10" db="EMBL/GenBank/DDBJ databases">
        <title>Effector identification in a new, highly contiguous assembly of the strawberry crown rot pathogen Phytophthora cactorum.</title>
        <authorList>
            <person name="Armitage A.D."/>
            <person name="Nellist C.F."/>
            <person name="Bates H."/>
            <person name="Vickerstaff R.J."/>
            <person name="Harrison R.J."/>
        </authorList>
    </citation>
    <scope>NUCLEOTIDE SEQUENCE</scope>
    <source>
        <strain evidence="6">4032</strain>
    </source>
</reference>
<dbReference type="GO" id="GO:0003824">
    <property type="term" value="F:catalytic activity"/>
    <property type="evidence" value="ECO:0007669"/>
    <property type="project" value="UniProtKB-KW"/>
</dbReference>
<feature type="domain" description="Integrase zinc-binding" evidence="5">
    <location>
        <begin position="664"/>
        <end position="698"/>
    </location>
</feature>
<evidence type="ECO:0000259" key="4">
    <source>
        <dbReference type="Pfam" id="PF17919"/>
    </source>
</evidence>
<dbReference type="Pfam" id="PF17921">
    <property type="entry name" value="Integrase_H2C2"/>
    <property type="match status" value="1"/>
</dbReference>
<gene>
    <name evidence="6" type="ORF">PC115_g6536</name>
</gene>
<dbReference type="PANTHER" id="PTHR37984">
    <property type="entry name" value="PROTEIN CBG26694"/>
    <property type="match status" value="1"/>
</dbReference>
<dbReference type="InterPro" id="IPR050951">
    <property type="entry name" value="Retrovirus_Pol_polyprotein"/>
</dbReference>
<accession>A0A8T1CW33</accession>